<sequence length="615" mass="66787">MRIHAGLVLLLSILLASCGGKETAPPSTEAEARLRRGLVSISADESPMYSLDWRVPQVVVDAGALPDALARAEAALDEGRLYEDAASAIPLYMAILKVAPGNETAIQGLEDARTALHQRGNEVLESSEADGVNLALAHEIAAVARVVAPAAPETLEYLTRVDAADRLQALLEHGENELAAGNLGETGIGAATAFREVLRNRPNDARAMQGLAAVESQMIGRAEDAIGVDQFNRAILWLDAAAKLRPDTPVAVDEARRRMKLRREARVARLYANVLQRLEKPGEFGALKAAQADIEQMQAIAVPGEPRIRHAQETLTRATLYGRHRPGERFADALISGGEGPALVVVPHGEFMMGAPEDELDSSKAEWPQHKVRFARGFAMARTETTVGEFGRFVAATGHRTRAERRGYSVVYDERSGNFVLRNDITWRNDYVGRPANPDLPVLHVDASDAEAYAAWLSEESGHPYRLPHEAEFEYALRAGKQTRFPWGIGIPPRGGGNLTGSLDRSPGGRRWGNAFVGYGDGYWGPAPVSRGRANAFGLQGMAGNVGEWTMDCWHQGYRRAPADGGAWFNPGCRSRVVRGGTWSSAPSQARSAWRMSQAHDITNARTGIRVVREI</sequence>
<name>A0A1N6PLY0_9GAMM</name>
<dbReference type="PANTHER" id="PTHR23150">
    <property type="entry name" value="SULFATASE MODIFYING FACTOR 1, 2"/>
    <property type="match status" value="1"/>
</dbReference>
<protein>
    <submittedName>
        <fullName evidence="2">Formylglycine-generating enzyme, required for sulfatase activity, contains SUMF1/FGE domain</fullName>
    </submittedName>
</protein>
<dbReference type="SUPFAM" id="SSF48452">
    <property type="entry name" value="TPR-like"/>
    <property type="match status" value="1"/>
</dbReference>
<dbReference type="AlphaFoldDB" id="A0A1N6PLY0"/>
<dbReference type="RefSeq" id="WP_076585190.1">
    <property type="nucleotide sequence ID" value="NZ_FTLW01000001.1"/>
</dbReference>
<dbReference type="PANTHER" id="PTHR23150:SF35">
    <property type="entry name" value="BLL6746 PROTEIN"/>
    <property type="match status" value="1"/>
</dbReference>
<dbReference type="STRING" id="1604334.SAMN05421546_0663"/>
<gene>
    <name evidence="2" type="ORF">SAMN05421546_0663</name>
</gene>
<dbReference type="OrthoDB" id="9768004at2"/>
<dbReference type="Pfam" id="PF03781">
    <property type="entry name" value="FGE-sulfatase"/>
    <property type="match status" value="1"/>
</dbReference>
<dbReference type="InterPro" id="IPR005532">
    <property type="entry name" value="SUMF_dom"/>
</dbReference>
<dbReference type="Proteomes" id="UP000241788">
    <property type="component" value="Unassembled WGS sequence"/>
</dbReference>
<dbReference type="Gene3D" id="3.90.1580.10">
    <property type="entry name" value="paralog of FGE (formylglycine-generating enzyme)"/>
    <property type="match status" value="1"/>
</dbReference>
<dbReference type="InterPro" id="IPR016187">
    <property type="entry name" value="CTDL_fold"/>
</dbReference>
<organism evidence="2 3">
    <name type="scientific">Solilutibacter tolerans</name>
    <dbReference type="NCBI Taxonomy" id="1604334"/>
    <lineage>
        <taxon>Bacteria</taxon>
        <taxon>Pseudomonadati</taxon>
        <taxon>Pseudomonadota</taxon>
        <taxon>Gammaproteobacteria</taxon>
        <taxon>Lysobacterales</taxon>
        <taxon>Lysobacteraceae</taxon>
        <taxon>Solilutibacter</taxon>
    </lineage>
</organism>
<dbReference type="InterPro" id="IPR011990">
    <property type="entry name" value="TPR-like_helical_dom_sf"/>
</dbReference>
<evidence type="ECO:0000313" key="2">
    <source>
        <dbReference type="EMBL" id="SIQ05365.1"/>
    </source>
</evidence>
<dbReference type="EMBL" id="FTLW01000001">
    <property type="protein sequence ID" value="SIQ05365.1"/>
    <property type="molecule type" value="Genomic_DNA"/>
</dbReference>
<dbReference type="GO" id="GO:0120147">
    <property type="term" value="F:formylglycine-generating oxidase activity"/>
    <property type="evidence" value="ECO:0007669"/>
    <property type="project" value="TreeGrafter"/>
</dbReference>
<accession>A0A1N6PLY0</accession>
<keyword evidence="3" id="KW-1185">Reference proteome</keyword>
<feature type="domain" description="Sulfatase-modifying factor enzyme-like" evidence="1">
    <location>
        <begin position="340"/>
        <end position="613"/>
    </location>
</feature>
<evidence type="ECO:0000313" key="3">
    <source>
        <dbReference type="Proteomes" id="UP000241788"/>
    </source>
</evidence>
<proteinExistence type="predicted"/>
<dbReference type="InterPro" id="IPR042095">
    <property type="entry name" value="SUMF_sf"/>
</dbReference>
<dbReference type="Gene3D" id="1.25.40.10">
    <property type="entry name" value="Tetratricopeptide repeat domain"/>
    <property type="match status" value="1"/>
</dbReference>
<reference evidence="3" key="1">
    <citation type="submission" date="2017-01" db="EMBL/GenBank/DDBJ databases">
        <authorList>
            <person name="Varghese N."/>
            <person name="Submissions S."/>
        </authorList>
    </citation>
    <scope>NUCLEOTIDE SEQUENCE [LARGE SCALE GENOMIC DNA]</scope>
    <source>
        <strain evidence="3">UM1</strain>
    </source>
</reference>
<dbReference type="InterPro" id="IPR051043">
    <property type="entry name" value="Sulfatase_Mod_Factor_Kinase"/>
</dbReference>
<dbReference type="SUPFAM" id="SSF56436">
    <property type="entry name" value="C-type lectin-like"/>
    <property type="match status" value="1"/>
</dbReference>
<dbReference type="PROSITE" id="PS51257">
    <property type="entry name" value="PROKAR_LIPOPROTEIN"/>
    <property type="match status" value="1"/>
</dbReference>
<evidence type="ECO:0000259" key="1">
    <source>
        <dbReference type="Pfam" id="PF03781"/>
    </source>
</evidence>